<organism evidence="2 3">
    <name type="scientific">Gelidibacter pelagius</name>
    <dbReference type="NCBI Taxonomy" id="2819985"/>
    <lineage>
        <taxon>Bacteria</taxon>
        <taxon>Pseudomonadati</taxon>
        <taxon>Bacteroidota</taxon>
        <taxon>Flavobacteriia</taxon>
        <taxon>Flavobacteriales</taxon>
        <taxon>Flavobacteriaceae</taxon>
        <taxon>Gelidibacter</taxon>
    </lineage>
</organism>
<sequence>MALQPTLLVLFFVTFSIIHAQELDAPKFGDGILNLKGKDSAWSMKVGMQLQFQGFAQWEEEDSNFSHTETNFLIRRARLKFDGFAYSPKLTYKIAIGLSNRDISGASKYTSNAPRYILDAVMKWNFYENFELWFGQTKLPGNRDYLTSSGNLQLVDRSLLDGTYAIERDLGFQLRHHFKLSDNFIIKEAFALSQGEGRNITSGNIGGFQYTSRLEFLPLGDFIKNGDYVGGDLYREPAPKLAFGVTYDFNNNAVKTQSNRGTYMITDTGFYETNISTLFIDAMFKYQGFSLMAEYADRTAADPLAKNSDGSLTGDVVQIGNGLNFQAGYVFESNWEVTGRYTNIEFDNDITLKDSKNQYTLGVSKYILGHKLKVQSDVSYLAMNLSNDELMWRLQFAIHF</sequence>
<evidence type="ECO:0000256" key="1">
    <source>
        <dbReference type="SAM" id="SignalP"/>
    </source>
</evidence>
<comment type="caution">
    <text evidence="2">The sequence shown here is derived from an EMBL/GenBank/DDBJ whole genome shotgun (WGS) entry which is preliminary data.</text>
</comment>
<name>A0ABS3SMY1_9FLAO</name>
<evidence type="ECO:0000313" key="3">
    <source>
        <dbReference type="Proteomes" id="UP000681315"/>
    </source>
</evidence>
<evidence type="ECO:0000313" key="2">
    <source>
        <dbReference type="EMBL" id="MBO3097067.1"/>
    </source>
</evidence>
<feature type="signal peptide" evidence="1">
    <location>
        <begin position="1"/>
        <end position="20"/>
    </location>
</feature>
<keyword evidence="3" id="KW-1185">Reference proteome</keyword>
<dbReference type="InterPro" id="IPR010870">
    <property type="entry name" value="Porin_O/P"/>
</dbReference>
<keyword evidence="1" id="KW-0732">Signal</keyword>
<accession>A0ABS3SMY1</accession>
<dbReference type="Pfam" id="PF07396">
    <property type="entry name" value="Porin_O_P"/>
    <property type="match status" value="1"/>
</dbReference>
<dbReference type="SUPFAM" id="SSF56935">
    <property type="entry name" value="Porins"/>
    <property type="match status" value="1"/>
</dbReference>
<protein>
    <submittedName>
        <fullName evidence="2">Porin</fullName>
    </submittedName>
</protein>
<dbReference type="Proteomes" id="UP000681315">
    <property type="component" value="Unassembled WGS sequence"/>
</dbReference>
<reference evidence="2 3" key="1">
    <citation type="submission" date="2021-03" db="EMBL/GenBank/DDBJ databases">
        <title>Gelidibacter sp. nov., isolated from costal sediment.</title>
        <authorList>
            <person name="Lun K.-Y."/>
        </authorList>
    </citation>
    <scope>NUCLEOTIDE SEQUENCE [LARGE SCALE GENOMIC DNA]</scope>
    <source>
        <strain evidence="2 3">DF109</strain>
    </source>
</reference>
<dbReference type="RefSeq" id="WP_208232120.1">
    <property type="nucleotide sequence ID" value="NZ_JAGEVG010000002.1"/>
</dbReference>
<gene>
    <name evidence="2" type="ORF">J4051_02210</name>
</gene>
<dbReference type="EMBL" id="JAGEVG010000002">
    <property type="protein sequence ID" value="MBO3097067.1"/>
    <property type="molecule type" value="Genomic_DNA"/>
</dbReference>
<proteinExistence type="predicted"/>
<feature type="chain" id="PRO_5046976112" evidence="1">
    <location>
        <begin position="21"/>
        <end position="400"/>
    </location>
</feature>
<dbReference type="Gene3D" id="2.40.160.10">
    <property type="entry name" value="Porin"/>
    <property type="match status" value="1"/>
</dbReference>
<dbReference type="InterPro" id="IPR023614">
    <property type="entry name" value="Porin_dom_sf"/>
</dbReference>